<keyword evidence="1" id="KW-0175">Coiled coil</keyword>
<reference evidence="5" key="1">
    <citation type="submission" date="2012-12" db="EMBL/GenBank/DDBJ databases">
        <authorList>
            <person name="Hellsten U."/>
            <person name="Grimwood J."/>
            <person name="Chapman J.A."/>
            <person name="Shapiro H."/>
            <person name="Aerts A."/>
            <person name="Otillar R.P."/>
            <person name="Terry A.Y."/>
            <person name="Boore J.L."/>
            <person name="Simakov O."/>
            <person name="Marletaz F."/>
            <person name="Cho S.-J."/>
            <person name="Edsinger-Gonzales E."/>
            <person name="Havlak P."/>
            <person name="Kuo D.-H."/>
            <person name="Larsson T."/>
            <person name="Lv J."/>
            <person name="Arendt D."/>
            <person name="Savage R."/>
            <person name="Osoegawa K."/>
            <person name="de Jong P."/>
            <person name="Lindberg D.R."/>
            <person name="Seaver E.C."/>
            <person name="Weisblat D.A."/>
            <person name="Putnam N.H."/>
            <person name="Grigoriev I.V."/>
            <person name="Rokhsar D.S."/>
        </authorList>
    </citation>
    <scope>NUCLEOTIDE SEQUENCE</scope>
    <source>
        <strain evidence="5">I ESC-2004</strain>
    </source>
</reference>
<feature type="region of interest" description="Disordered" evidence="2">
    <location>
        <begin position="291"/>
        <end position="353"/>
    </location>
</feature>
<dbReference type="Proteomes" id="UP000014760">
    <property type="component" value="Unassembled WGS sequence"/>
</dbReference>
<feature type="coiled-coil region" evidence="1">
    <location>
        <begin position="235"/>
        <end position="262"/>
    </location>
</feature>
<reference evidence="4" key="3">
    <citation type="submission" date="2015-06" db="UniProtKB">
        <authorList>
            <consortium name="EnsemblMetazoa"/>
        </authorList>
    </citation>
    <scope>IDENTIFICATION</scope>
</reference>
<organism evidence="3">
    <name type="scientific">Capitella teleta</name>
    <name type="common">Polychaete worm</name>
    <dbReference type="NCBI Taxonomy" id="283909"/>
    <lineage>
        <taxon>Eukaryota</taxon>
        <taxon>Metazoa</taxon>
        <taxon>Spiralia</taxon>
        <taxon>Lophotrochozoa</taxon>
        <taxon>Annelida</taxon>
        <taxon>Polychaeta</taxon>
        <taxon>Sedentaria</taxon>
        <taxon>Scolecida</taxon>
        <taxon>Capitellidae</taxon>
        <taxon>Capitella</taxon>
    </lineage>
</organism>
<accession>R7VHX4</accession>
<feature type="compositionally biased region" description="Low complexity" evidence="2">
    <location>
        <begin position="310"/>
        <end position="327"/>
    </location>
</feature>
<keyword evidence="5" id="KW-1185">Reference proteome</keyword>
<evidence type="ECO:0000313" key="4">
    <source>
        <dbReference type="EnsemblMetazoa" id="CapteP193780"/>
    </source>
</evidence>
<protein>
    <submittedName>
        <fullName evidence="3 4">Uncharacterized protein</fullName>
    </submittedName>
</protein>
<proteinExistence type="predicted"/>
<gene>
    <name evidence="3" type="ORF">CAPTEDRAFT_193780</name>
</gene>
<dbReference type="EMBL" id="AMQN01004578">
    <property type="status" value="NOT_ANNOTATED_CDS"/>
    <property type="molecule type" value="Genomic_DNA"/>
</dbReference>
<reference evidence="3 5" key="2">
    <citation type="journal article" date="2013" name="Nature">
        <title>Insights into bilaterian evolution from three spiralian genomes.</title>
        <authorList>
            <person name="Simakov O."/>
            <person name="Marletaz F."/>
            <person name="Cho S.J."/>
            <person name="Edsinger-Gonzales E."/>
            <person name="Havlak P."/>
            <person name="Hellsten U."/>
            <person name="Kuo D.H."/>
            <person name="Larsson T."/>
            <person name="Lv J."/>
            <person name="Arendt D."/>
            <person name="Savage R."/>
            <person name="Osoegawa K."/>
            <person name="de Jong P."/>
            <person name="Grimwood J."/>
            <person name="Chapman J.A."/>
            <person name="Shapiro H."/>
            <person name="Aerts A."/>
            <person name="Otillar R.P."/>
            <person name="Terry A.Y."/>
            <person name="Boore J.L."/>
            <person name="Grigoriev I.V."/>
            <person name="Lindberg D.R."/>
            <person name="Seaver E.C."/>
            <person name="Weisblat D.A."/>
            <person name="Putnam N.H."/>
            <person name="Rokhsar D.S."/>
        </authorList>
    </citation>
    <scope>NUCLEOTIDE SEQUENCE</scope>
    <source>
        <strain evidence="3 5">I ESC-2004</strain>
    </source>
</reference>
<feature type="region of interest" description="Disordered" evidence="2">
    <location>
        <begin position="112"/>
        <end position="132"/>
    </location>
</feature>
<evidence type="ECO:0000256" key="2">
    <source>
        <dbReference type="SAM" id="MobiDB-lite"/>
    </source>
</evidence>
<sequence>MLMRFTFVDVVAKETFKKYIAILARFPKRLCCQFVKRVFLVPLLSHEITDQRLHSLSQVLFAVSPIFIYIQLSIYHSVDPHSSAMPDERMHSETSSLFPPDVAWWTWKPQQSLPPTPRERDSLPWDASQASSSSSSMDLFRVSSLVSSESLPWRTKTPTFLRSWQLAALPLSHKCKASTAPLLLPPTSCSPLLTPTSIESQPKVPHPPATLPPAQSRRHLVTARRDENTCLKKLNKNQKALLALYREEILDLKAQILGLQQTVCELRELNVNLQDDALEALIPELLFAAPQPPSTQHPVHRRQPRATACAPAQETSTPEEAAATPAETRADQAEPASVGSCKPHPTTHHHLLRSWGGGKVKNLIFDCGFTRALDALVQDSVQQWWESKSE</sequence>
<name>R7VHX4_CAPTE</name>
<dbReference type="EnsemblMetazoa" id="CapteT193780">
    <property type="protein sequence ID" value="CapteP193780"/>
    <property type="gene ID" value="CapteG193780"/>
</dbReference>
<evidence type="ECO:0000313" key="3">
    <source>
        <dbReference type="EMBL" id="ELU15300.1"/>
    </source>
</evidence>
<dbReference type="HOGENOM" id="CLU_059632_0_0_1"/>
<evidence type="ECO:0000313" key="5">
    <source>
        <dbReference type="Proteomes" id="UP000014760"/>
    </source>
</evidence>
<evidence type="ECO:0000256" key="1">
    <source>
        <dbReference type="SAM" id="Coils"/>
    </source>
</evidence>
<dbReference type="EMBL" id="KB293867">
    <property type="protein sequence ID" value="ELU15300.1"/>
    <property type="molecule type" value="Genomic_DNA"/>
</dbReference>
<dbReference type="AlphaFoldDB" id="R7VHX4"/>